<organism evidence="2">
    <name type="scientific">Arundo donax</name>
    <name type="common">Giant reed</name>
    <name type="synonym">Donax arundinaceus</name>
    <dbReference type="NCBI Taxonomy" id="35708"/>
    <lineage>
        <taxon>Eukaryota</taxon>
        <taxon>Viridiplantae</taxon>
        <taxon>Streptophyta</taxon>
        <taxon>Embryophyta</taxon>
        <taxon>Tracheophyta</taxon>
        <taxon>Spermatophyta</taxon>
        <taxon>Magnoliopsida</taxon>
        <taxon>Liliopsida</taxon>
        <taxon>Poales</taxon>
        <taxon>Poaceae</taxon>
        <taxon>PACMAD clade</taxon>
        <taxon>Arundinoideae</taxon>
        <taxon>Arundineae</taxon>
        <taxon>Arundo</taxon>
    </lineage>
</organism>
<accession>A0A0A9HUJ4</accession>
<name>A0A0A9HUJ4_ARUDO</name>
<dbReference type="EMBL" id="GBRH01161318">
    <property type="protein sequence ID" value="JAE36578.1"/>
    <property type="molecule type" value="Transcribed_RNA"/>
</dbReference>
<reference evidence="2" key="2">
    <citation type="journal article" date="2015" name="Data Brief">
        <title>Shoot transcriptome of the giant reed, Arundo donax.</title>
        <authorList>
            <person name="Barrero R.A."/>
            <person name="Guerrero F.D."/>
            <person name="Moolhuijzen P."/>
            <person name="Goolsby J.A."/>
            <person name="Tidwell J."/>
            <person name="Bellgard S.E."/>
            <person name="Bellgard M.I."/>
        </authorList>
    </citation>
    <scope>NUCLEOTIDE SEQUENCE</scope>
    <source>
        <tissue evidence="2">Shoot tissue taken approximately 20 cm above the soil surface</tissue>
    </source>
</reference>
<reference evidence="2" key="1">
    <citation type="submission" date="2014-09" db="EMBL/GenBank/DDBJ databases">
        <authorList>
            <person name="Magalhaes I.L.F."/>
            <person name="Oliveira U."/>
            <person name="Santos F.R."/>
            <person name="Vidigal T.H.D.A."/>
            <person name="Brescovit A.D."/>
            <person name="Santos A.J."/>
        </authorList>
    </citation>
    <scope>NUCLEOTIDE SEQUENCE</scope>
    <source>
        <tissue evidence="2">Shoot tissue taken approximately 20 cm above the soil surface</tissue>
    </source>
</reference>
<dbReference type="AlphaFoldDB" id="A0A0A9HUJ4"/>
<evidence type="ECO:0000256" key="1">
    <source>
        <dbReference type="SAM" id="MobiDB-lite"/>
    </source>
</evidence>
<proteinExistence type="predicted"/>
<sequence length="74" mass="8605">MPLNPTLDLGLREPPNPLLLRPPLTTSGWRMGRGGRCMDRHTRHIRRCVFRHTCHIRCRTRGCPAAPRLRLPCR</sequence>
<protein>
    <submittedName>
        <fullName evidence="2">Uncharacterized protein</fullName>
    </submittedName>
</protein>
<feature type="region of interest" description="Disordered" evidence="1">
    <location>
        <begin position="1"/>
        <end position="25"/>
    </location>
</feature>
<evidence type="ECO:0000313" key="2">
    <source>
        <dbReference type="EMBL" id="JAE36578.1"/>
    </source>
</evidence>